<sequence length="89" mass="9888">MEKNYELLFIVIMLLFATAIILRPLLRQGKSMLKLLVFAGVGLASLVFLNLFGHFFNMYLPINYVTVLVSGGLGLPGVILLTALKFILM</sequence>
<dbReference type="RefSeq" id="WP_353893313.1">
    <property type="nucleotide sequence ID" value="NZ_CP159485.1"/>
</dbReference>
<feature type="transmembrane region" description="Helical" evidence="1">
    <location>
        <begin position="35"/>
        <end position="56"/>
    </location>
</feature>
<reference evidence="2" key="1">
    <citation type="journal article" date="2018" name="Antonie Van Leeuwenhoek">
        <title>Proteinivorax hydrogeniformans sp. nov., an anaerobic, haloalkaliphilic bacterium fermenting proteinaceous compounds with high hydrogen production.</title>
        <authorList>
            <person name="Boltyanskaya Y."/>
            <person name="Detkova E."/>
            <person name="Pimenov N."/>
            <person name="Kevbrin V."/>
        </authorList>
    </citation>
    <scope>NUCLEOTIDE SEQUENCE</scope>
    <source>
        <strain evidence="2">Z-710</strain>
    </source>
</reference>
<accession>A0AAU8HTF3</accession>
<keyword evidence="1" id="KW-1133">Transmembrane helix</keyword>
<dbReference type="AlphaFoldDB" id="A0AAU8HTF3"/>
<dbReference type="Pfam" id="PF07441">
    <property type="entry name" value="BofA"/>
    <property type="match status" value="1"/>
</dbReference>
<organism evidence="2">
    <name type="scientific">Proteinivorax hydrogeniformans</name>
    <dbReference type="NCBI Taxonomy" id="1826727"/>
    <lineage>
        <taxon>Bacteria</taxon>
        <taxon>Bacillati</taxon>
        <taxon>Bacillota</taxon>
        <taxon>Clostridia</taxon>
        <taxon>Eubacteriales</taxon>
        <taxon>Proteinivoracaceae</taxon>
        <taxon>Proteinivorax</taxon>
    </lineage>
</organism>
<evidence type="ECO:0000256" key="1">
    <source>
        <dbReference type="SAM" id="Phobius"/>
    </source>
</evidence>
<feature type="transmembrane region" description="Helical" evidence="1">
    <location>
        <begin position="62"/>
        <end position="88"/>
    </location>
</feature>
<keyword evidence="1" id="KW-0812">Transmembrane</keyword>
<name>A0AAU8HTF3_9FIRM</name>
<feature type="transmembrane region" description="Helical" evidence="1">
    <location>
        <begin position="6"/>
        <end position="26"/>
    </location>
</feature>
<reference evidence="2" key="2">
    <citation type="submission" date="2024-06" db="EMBL/GenBank/DDBJ databases">
        <authorList>
            <person name="Petrova K.O."/>
            <person name="Toshchakov S.V."/>
            <person name="Boltjanskaja Y.V."/>
            <person name="Kevbrin V.V."/>
        </authorList>
    </citation>
    <scope>NUCLEOTIDE SEQUENCE</scope>
    <source>
        <strain evidence="2">Z-710</strain>
    </source>
</reference>
<keyword evidence="1" id="KW-0472">Membrane</keyword>
<protein>
    <submittedName>
        <fullName evidence="2">Pro-sigmaK processing inhibitor BofA family protein</fullName>
    </submittedName>
</protein>
<dbReference type="EMBL" id="CP159485">
    <property type="protein sequence ID" value="XCI28761.1"/>
    <property type="molecule type" value="Genomic_DNA"/>
</dbReference>
<evidence type="ECO:0000313" key="2">
    <source>
        <dbReference type="EMBL" id="XCI28761.1"/>
    </source>
</evidence>
<proteinExistence type="predicted"/>
<dbReference type="InterPro" id="IPR010001">
    <property type="entry name" value="BofA"/>
</dbReference>
<gene>
    <name evidence="2" type="ORF">PRVXH_000030</name>
</gene>